<organism evidence="2 3">
    <name type="scientific">Phytophthora infestans</name>
    <name type="common">Potato late blight agent</name>
    <name type="synonym">Botrytis infestans</name>
    <dbReference type="NCBI Taxonomy" id="4787"/>
    <lineage>
        <taxon>Eukaryota</taxon>
        <taxon>Sar</taxon>
        <taxon>Stramenopiles</taxon>
        <taxon>Oomycota</taxon>
        <taxon>Peronosporomycetes</taxon>
        <taxon>Peronosporales</taxon>
        <taxon>Peronosporaceae</taxon>
        <taxon>Phytophthora</taxon>
    </lineage>
</organism>
<dbReference type="InterPro" id="IPR041577">
    <property type="entry name" value="RT_RNaseH_2"/>
</dbReference>
<keyword evidence="2" id="KW-0808">Transferase</keyword>
<protein>
    <submittedName>
        <fullName evidence="2">RNase H-like domain found in reverse transcriptase</fullName>
    </submittedName>
</protein>
<name>A0A8S9UXY8_PHYIN</name>
<dbReference type="EMBL" id="JAACNO010000657">
    <property type="protein sequence ID" value="KAF4145976.1"/>
    <property type="molecule type" value="Genomic_DNA"/>
</dbReference>
<keyword evidence="2" id="KW-0548">Nucleotidyltransferase</keyword>
<dbReference type="Proteomes" id="UP000704712">
    <property type="component" value="Unassembled WGS sequence"/>
</dbReference>
<accession>A0A8S9UXY8</accession>
<proteinExistence type="predicted"/>
<feature type="domain" description="Reverse transcriptase/retrotransposon-derived protein RNase H-like" evidence="1">
    <location>
        <begin position="83"/>
        <end position="137"/>
    </location>
</feature>
<evidence type="ECO:0000313" key="3">
    <source>
        <dbReference type="Proteomes" id="UP000704712"/>
    </source>
</evidence>
<sequence>MLVALNRKTHMTFRIGKDYCRAGRQSTLRICGMYLMYGEVKTLITYRMTQRTSPSGYRIVHVVCQKIMTIEKWPSPISAKVSQRFLSLLKAALQQAPGLRLPDFTLRFILTTIVSATCCGGVVSHVHDDDGHPLAFSIRVVGDRAELAGTRKIVVRPSLA</sequence>
<dbReference type="SUPFAM" id="SSF56672">
    <property type="entry name" value="DNA/RNA polymerases"/>
    <property type="match status" value="1"/>
</dbReference>
<keyword evidence="2" id="KW-0695">RNA-directed DNA polymerase</keyword>
<dbReference type="AlphaFoldDB" id="A0A8S9UXY8"/>
<gene>
    <name evidence="2" type="ORF">GN958_ATG04799</name>
</gene>
<evidence type="ECO:0000313" key="2">
    <source>
        <dbReference type="EMBL" id="KAF4145976.1"/>
    </source>
</evidence>
<reference evidence="2" key="1">
    <citation type="submission" date="2020-03" db="EMBL/GenBank/DDBJ databases">
        <title>Hybrid Assembly of Korean Phytophthora infestans isolates.</title>
        <authorList>
            <person name="Prokchorchik M."/>
            <person name="Lee Y."/>
            <person name="Seo J."/>
            <person name="Cho J.-H."/>
            <person name="Park Y.-E."/>
            <person name="Jang D.-C."/>
            <person name="Im J.-S."/>
            <person name="Choi J.-G."/>
            <person name="Park H.-J."/>
            <person name="Lee G.-B."/>
            <person name="Lee Y.-G."/>
            <person name="Hong S.-Y."/>
            <person name="Cho K."/>
            <person name="Sohn K.H."/>
        </authorList>
    </citation>
    <scope>NUCLEOTIDE SEQUENCE</scope>
    <source>
        <strain evidence="2">KR_2_A2</strain>
    </source>
</reference>
<dbReference type="GO" id="GO:0003964">
    <property type="term" value="F:RNA-directed DNA polymerase activity"/>
    <property type="evidence" value="ECO:0007669"/>
    <property type="project" value="UniProtKB-KW"/>
</dbReference>
<dbReference type="Pfam" id="PF17919">
    <property type="entry name" value="RT_RNaseH_2"/>
    <property type="match status" value="1"/>
</dbReference>
<dbReference type="InterPro" id="IPR043502">
    <property type="entry name" value="DNA/RNA_pol_sf"/>
</dbReference>
<comment type="caution">
    <text evidence="2">The sequence shown here is derived from an EMBL/GenBank/DDBJ whole genome shotgun (WGS) entry which is preliminary data.</text>
</comment>
<evidence type="ECO:0000259" key="1">
    <source>
        <dbReference type="Pfam" id="PF17919"/>
    </source>
</evidence>